<gene>
    <name evidence="1" type="ORF">WN55_07434</name>
</gene>
<evidence type="ECO:0000313" key="1">
    <source>
        <dbReference type="EMBL" id="KZC06107.1"/>
    </source>
</evidence>
<evidence type="ECO:0000313" key="2">
    <source>
        <dbReference type="Proteomes" id="UP000076502"/>
    </source>
</evidence>
<protein>
    <submittedName>
        <fullName evidence="1">Uncharacterized protein</fullName>
    </submittedName>
</protein>
<dbReference type="Proteomes" id="UP000076502">
    <property type="component" value="Unassembled WGS sequence"/>
</dbReference>
<dbReference type="EMBL" id="KQ434805">
    <property type="protein sequence ID" value="KZC06107.1"/>
    <property type="molecule type" value="Genomic_DNA"/>
</dbReference>
<dbReference type="AlphaFoldDB" id="A0A154P2M5"/>
<organism evidence="1 2">
    <name type="scientific">Dufourea novaeangliae</name>
    <name type="common">Sweat bee</name>
    <dbReference type="NCBI Taxonomy" id="178035"/>
    <lineage>
        <taxon>Eukaryota</taxon>
        <taxon>Metazoa</taxon>
        <taxon>Ecdysozoa</taxon>
        <taxon>Arthropoda</taxon>
        <taxon>Hexapoda</taxon>
        <taxon>Insecta</taxon>
        <taxon>Pterygota</taxon>
        <taxon>Neoptera</taxon>
        <taxon>Endopterygota</taxon>
        <taxon>Hymenoptera</taxon>
        <taxon>Apocrita</taxon>
        <taxon>Aculeata</taxon>
        <taxon>Apoidea</taxon>
        <taxon>Anthophila</taxon>
        <taxon>Halictidae</taxon>
        <taxon>Rophitinae</taxon>
        <taxon>Dufourea</taxon>
    </lineage>
</organism>
<keyword evidence="2" id="KW-1185">Reference proteome</keyword>
<reference evidence="1 2" key="1">
    <citation type="submission" date="2015-07" db="EMBL/GenBank/DDBJ databases">
        <title>The genome of Dufourea novaeangliae.</title>
        <authorList>
            <person name="Pan H."/>
            <person name="Kapheim K."/>
        </authorList>
    </citation>
    <scope>NUCLEOTIDE SEQUENCE [LARGE SCALE GENOMIC DNA]</scope>
    <source>
        <strain evidence="1">0120121106</strain>
        <tissue evidence="1">Whole body</tissue>
    </source>
</reference>
<name>A0A154P2M5_DUFNO</name>
<dbReference type="OrthoDB" id="5920040at2759"/>
<sequence>MRGATAQIISSVPMSSDAFYPAWNQILQRFGDMERLILTYVERLCSNISQVKRTPHDLHQLVTDITKILDAVQSTIGITFSSISS</sequence>
<proteinExistence type="predicted"/>
<accession>A0A154P2M5</accession>